<reference evidence="1" key="1">
    <citation type="submission" date="2013-07" db="EMBL/GenBank/DDBJ databases">
        <title>The genome of an arbuscular mycorrhizal fungus provides insights into the evolution of the oldest plant symbiosis.</title>
        <authorList>
            <consortium name="DOE Joint Genome Institute"/>
            <person name="Tisserant E."/>
            <person name="Malbreil M."/>
            <person name="Kuo A."/>
            <person name="Kohler A."/>
            <person name="Symeonidi A."/>
            <person name="Balestrini R."/>
            <person name="Charron P."/>
            <person name="Duensing N."/>
            <person name="Frei-dit-Frey N."/>
            <person name="Gianinazzi-Pearson V."/>
            <person name="Gilbert B."/>
            <person name="Handa Y."/>
            <person name="Hijri M."/>
            <person name="Kaul R."/>
            <person name="Kawaguchi M."/>
            <person name="Krajinski F."/>
            <person name="Lammers P."/>
            <person name="Lapierre D."/>
            <person name="Masclaux F.G."/>
            <person name="Murat C."/>
            <person name="Morin E."/>
            <person name="Ndikumana S."/>
            <person name="Pagni M."/>
            <person name="Petitpierre D."/>
            <person name="Requena N."/>
            <person name="Rosikiewicz P."/>
            <person name="Riley R."/>
            <person name="Saito K."/>
            <person name="San Clemente H."/>
            <person name="Shapiro H."/>
            <person name="van Tuinen D."/>
            <person name="Becard G."/>
            <person name="Bonfante P."/>
            <person name="Paszkowski U."/>
            <person name="Shachar-Hill Y."/>
            <person name="Young J.P."/>
            <person name="Sanders I.R."/>
            <person name="Henrissat B."/>
            <person name="Rensing S.A."/>
            <person name="Grigoriev I.V."/>
            <person name="Corradi N."/>
            <person name="Roux C."/>
            <person name="Martin F."/>
        </authorList>
    </citation>
    <scope>NUCLEOTIDE SEQUENCE</scope>
    <source>
        <strain evidence="1">DAOM 197198</strain>
    </source>
</reference>
<name>U9THV4_RHIID</name>
<sequence>MSGAYCDIISKNGVACLPLLMDHQCSSTVSPPTHPTALIRSDAYVKGWNKWRFLGDLGDFLLHFMPVGTIAVMFSELSSQHLSRRLNCSRHISKNEET</sequence>
<accession>U9THV4</accession>
<organism evidence="1">
    <name type="scientific">Rhizophagus irregularis (strain DAOM 181602 / DAOM 197198 / MUCL 43194)</name>
    <name type="common">Arbuscular mycorrhizal fungus</name>
    <name type="synonym">Glomus intraradices</name>
    <dbReference type="NCBI Taxonomy" id="747089"/>
    <lineage>
        <taxon>Eukaryota</taxon>
        <taxon>Fungi</taxon>
        <taxon>Fungi incertae sedis</taxon>
        <taxon>Mucoromycota</taxon>
        <taxon>Glomeromycotina</taxon>
        <taxon>Glomeromycetes</taxon>
        <taxon>Glomerales</taxon>
        <taxon>Glomeraceae</taxon>
        <taxon>Rhizophagus</taxon>
    </lineage>
</organism>
<dbReference type="HOGENOM" id="CLU_2334723_0_0_1"/>
<dbReference type="EMBL" id="KI290870">
    <property type="protein sequence ID" value="ESA06997.1"/>
    <property type="molecule type" value="Genomic_DNA"/>
</dbReference>
<gene>
    <name evidence="1" type="ORF">GLOINDRAFT_33438</name>
</gene>
<evidence type="ECO:0000313" key="1">
    <source>
        <dbReference type="EMBL" id="ESA06997.1"/>
    </source>
</evidence>
<dbReference type="AlphaFoldDB" id="U9THV4"/>
<proteinExistence type="predicted"/>
<protein>
    <submittedName>
        <fullName evidence="1">Uncharacterized protein</fullName>
    </submittedName>
</protein>